<protein>
    <recommendedName>
        <fullName evidence="4">Transmembrane protein alanine and leucine rich</fullName>
    </recommendedName>
</protein>
<feature type="transmembrane region" description="Helical" evidence="1">
    <location>
        <begin position="234"/>
        <end position="256"/>
    </location>
</feature>
<feature type="transmembrane region" description="Helical" evidence="1">
    <location>
        <begin position="108"/>
        <end position="131"/>
    </location>
</feature>
<evidence type="ECO:0000313" key="3">
    <source>
        <dbReference type="Proteomes" id="UP000320095"/>
    </source>
</evidence>
<keyword evidence="3" id="KW-1185">Reference proteome</keyword>
<dbReference type="InterPro" id="IPR046671">
    <property type="entry name" value="DUF6541"/>
</dbReference>
<keyword evidence="1" id="KW-1133">Transmembrane helix</keyword>
<gene>
    <name evidence="2" type="ORF">EAH80_27670</name>
</gene>
<name>A0A502DUJ5_9MYCO</name>
<dbReference type="EMBL" id="RCZG01000018">
    <property type="protein sequence ID" value="TPG28320.1"/>
    <property type="molecule type" value="Genomic_DNA"/>
</dbReference>
<evidence type="ECO:0000313" key="2">
    <source>
        <dbReference type="EMBL" id="TPG28320.1"/>
    </source>
</evidence>
<dbReference type="Pfam" id="PF20176">
    <property type="entry name" value="DUF6541"/>
    <property type="match status" value="1"/>
</dbReference>
<feature type="transmembrane region" description="Helical" evidence="1">
    <location>
        <begin position="458"/>
        <end position="484"/>
    </location>
</feature>
<keyword evidence="1" id="KW-0472">Membrane</keyword>
<feature type="transmembrane region" description="Helical" evidence="1">
    <location>
        <begin position="40"/>
        <end position="62"/>
    </location>
</feature>
<comment type="caution">
    <text evidence="2">The sequence shown here is derived from an EMBL/GenBank/DDBJ whole genome shotgun (WGS) entry which is preliminary data.</text>
</comment>
<dbReference type="OrthoDB" id="3251757at2"/>
<reference evidence="2 3" key="1">
    <citation type="journal article" date="2019" name="Environ. Microbiol.">
        <title>Species interactions and distinct microbial communities in high Arctic permafrost affected cryosols are associated with the CH4 and CO2 gas fluxes.</title>
        <authorList>
            <person name="Altshuler I."/>
            <person name="Hamel J."/>
            <person name="Turney S."/>
            <person name="Magnuson E."/>
            <person name="Levesque R."/>
            <person name="Greer C."/>
            <person name="Whyte L.G."/>
        </authorList>
    </citation>
    <scope>NUCLEOTIDE SEQUENCE [LARGE SCALE GENOMIC DNA]</scope>
    <source>
        <strain evidence="2 3">S5.20</strain>
    </source>
</reference>
<feature type="transmembrane region" description="Helical" evidence="1">
    <location>
        <begin position="291"/>
        <end position="321"/>
    </location>
</feature>
<feature type="transmembrane region" description="Helical" evidence="1">
    <location>
        <begin position="74"/>
        <end position="96"/>
    </location>
</feature>
<feature type="transmembrane region" description="Helical" evidence="1">
    <location>
        <begin position="393"/>
        <end position="412"/>
    </location>
</feature>
<dbReference type="AlphaFoldDB" id="A0A502DUJ5"/>
<feature type="transmembrane region" description="Helical" evidence="1">
    <location>
        <begin position="496"/>
        <end position="517"/>
    </location>
</feature>
<organism evidence="2 3">
    <name type="scientific">Mycolicibacterium hodleri</name>
    <dbReference type="NCBI Taxonomy" id="49897"/>
    <lineage>
        <taxon>Bacteria</taxon>
        <taxon>Bacillati</taxon>
        <taxon>Actinomycetota</taxon>
        <taxon>Actinomycetes</taxon>
        <taxon>Mycobacteriales</taxon>
        <taxon>Mycobacteriaceae</taxon>
        <taxon>Mycolicibacterium</taxon>
    </lineage>
</organism>
<feature type="transmembrane region" description="Helical" evidence="1">
    <location>
        <begin position="268"/>
        <end position="285"/>
    </location>
</feature>
<sequence>MCGPIHLRGHTSAVSLASGVLVALLLLVIPGAIVARTAQLSWPIAVAVGPALTYGTVALAILPMGALGIPWNLGTALLALAIVVGIVAVVHAVLASRRHPATAGEPMTAWPAFVVALGVVLGAALITFAAIRGMPHWQSIPSNWDSVWHANTIEFILDTGQASPTHMGELRNVETHDALYYPSTFHALAAIQCQLTGATATAAYTLNSLAVAAWLFPVSAAALTWHLLRGRAVSQWQAAGSAAAAAALAASFTAVPYVEFDTASMPNLAAYGLAAPTMLLIVSALRHRDRIPLAVLALLGVFSVHITGGVVTVVFVTAWWLCEGLWRPVRGRLPDFVSLVAVALPAAALLLPQFVGVLQQAEIIAGHEFVTHQGKKRALFDAVVQHTRHLNDYPIQNVLIALAAMGFLILIVRRIWWPAAVWLVLVLSIVHSSAPFGGPLGAVTGTFSDLFYSDPRRLSAVVAMLLAPMAGIAAFTLTTAALAGLRRLTPRLTPRVGHAVTAIILVALSLGLAWHYLPRHERLLGEKYDQVIVDDRDLEAFAHLATLPGARDTLIGNANIDGTAWMYAVSGLHPLWTHYDYPQQQGPGYHRFIFWAYADDADTDPRVAEAVRALNIRYVITSTPVVRGFVMPDGLLSLDKSRSWKKIYDNGEDRIYEWQGKQTPEGVQK</sequence>
<keyword evidence="1" id="KW-0812">Transmembrane</keyword>
<evidence type="ECO:0008006" key="4">
    <source>
        <dbReference type="Google" id="ProtNLM"/>
    </source>
</evidence>
<accession>A0A502DUJ5</accession>
<proteinExistence type="predicted"/>
<feature type="transmembrane region" description="Helical" evidence="1">
    <location>
        <begin position="209"/>
        <end position="228"/>
    </location>
</feature>
<feature type="transmembrane region" description="Helical" evidence="1">
    <location>
        <begin position="12"/>
        <end position="34"/>
    </location>
</feature>
<evidence type="ECO:0000256" key="1">
    <source>
        <dbReference type="SAM" id="Phobius"/>
    </source>
</evidence>
<feature type="transmembrane region" description="Helical" evidence="1">
    <location>
        <begin position="419"/>
        <end position="438"/>
    </location>
</feature>
<feature type="transmembrane region" description="Helical" evidence="1">
    <location>
        <begin position="333"/>
        <end position="351"/>
    </location>
</feature>
<dbReference type="Proteomes" id="UP000320095">
    <property type="component" value="Unassembled WGS sequence"/>
</dbReference>